<comment type="caution">
    <text evidence="2">The sequence shown here is derived from an EMBL/GenBank/DDBJ whole genome shotgun (WGS) entry which is preliminary data.</text>
</comment>
<evidence type="ECO:0008006" key="4">
    <source>
        <dbReference type="Google" id="ProtNLM"/>
    </source>
</evidence>
<evidence type="ECO:0000256" key="1">
    <source>
        <dbReference type="SAM" id="SignalP"/>
    </source>
</evidence>
<dbReference type="PROSITE" id="PS51257">
    <property type="entry name" value="PROKAR_LIPOPROTEIN"/>
    <property type="match status" value="1"/>
</dbReference>
<evidence type="ECO:0000313" key="2">
    <source>
        <dbReference type="EMBL" id="RDU40911.1"/>
    </source>
</evidence>
<keyword evidence="1" id="KW-0732">Signal</keyword>
<sequence length="145" mass="14896">MRVWVVVICLALSACAGTMNGMIRGSGKPISIAYTQGMQHGNLQVTMPDGETFTGKAVMVGRSTSMGTGFGTATATSSSGAHATASGTSFGVLESYTGSMQAVLFGNKGHTMRCKFQYADSSGFTTAGGVGLCETSDGRVVDVQW</sequence>
<gene>
    <name evidence="2" type="ORF">DXI23_10260</name>
</gene>
<organism evidence="2 3">
    <name type="scientific">Marinobacter flavimaris</name>
    <dbReference type="NCBI Taxonomy" id="262076"/>
    <lineage>
        <taxon>Bacteria</taxon>
        <taxon>Pseudomonadati</taxon>
        <taxon>Pseudomonadota</taxon>
        <taxon>Gammaproteobacteria</taxon>
        <taxon>Pseudomonadales</taxon>
        <taxon>Marinobacteraceae</taxon>
        <taxon>Marinobacter</taxon>
    </lineage>
</organism>
<dbReference type="Proteomes" id="UP000256431">
    <property type="component" value="Unassembled WGS sequence"/>
</dbReference>
<accession>A0A3D8H376</accession>
<reference evidence="2 3" key="1">
    <citation type="submission" date="2018-08" db="EMBL/GenBank/DDBJ databases">
        <title>Genome sequence of Marinobacter flavimaris KCTC 12185.</title>
        <authorList>
            <person name="Chun J."/>
            <person name="Kim B.-Y."/>
            <person name="Choi S.-B."/>
            <person name="Kwak M.-J."/>
        </authorList>
    </citation>
    <scope>NUCLEOTIDE SEQUENCE [LARGE SCALE GENOMIC DNA]</scope>
    <source>
        <strain evidence="2 3">KCTC 12185</strain>
    </source>
</reference>
<dbReference type="AlphaFoldDB" id="A0A3D8H376"/>
<name>A0A3D8H376_9GAMM</name>
<protein>
    <recommendedName>
        <fullName evidence="4">Outer membrane lipoprotein</fullName>
    </recommendedName>
</protein>
<keyword evidence="3" id="KW-1185">Reference proteome</keyword>
<feature type="chain" id="PRO_5017578687" description="Outer membrane lipoprotein" evidence="1">
    <location>
        <begin position="17"/>
        <end position="145"/>
    </location>
</feature>
<proteinExistence type="predicted"/>
<feature type="signal peptide" evidence="1">
    <location>
        <begin position="1"/>
        <end position="16"/>
    </location>
</feature>
<evidence type="ECO:0000313" key="3">
    <source>
        <dbReference type="Proteomes" id="UP000256431"/>
    </source>
</evidence>
<dbReference type="EMBL" id="QRDH01000004">
    <property type="protein sequence ID" value="RDU40911.1"/>
    <property type="molecule type" value="Genomic_DNA"/>
</dbReference>